<reference evidence="1 2" key="1">
    <citation type="submission" date="2020-10" db="EMBL/GenBank/DDBJ databases">
        <title>Connecting structure to function with the recovery of over 1000 high-quality activated sludge metagenome-assembled genomes encoding full-length rRNA genes using long-read sequencing.</title>
        <authorList>
            <person name="Singleton C.M."/>
            <person name="Petriglieri F."/>
            <person name="Kristensen J.M."/>
            <person name="Kirkegaard R.H."/>
            <person name="Michaelsen T.Y."/>
            <person name="Andersen M.H."/>
            <person name="Karst S.M."/>
            <person name="Dueholm M.S."/>
            <person name="Nielsen P.H."/>
            <person name="Albertsen M."/>
        </authorList>
    </citation>
    <scope>NUCLEOTIDE SEQUENCE [LARGE SCALE GENOMIC DNA]</scope>
    <source>
        <strain evidence="1">EsbW_18-Q3-R4-48_BATAC.285</strain>
    </source>
</reference>
<name>A0A935Q043_9PROT</name>
<dbReference type="AlphaFoldDB" id="A0A935Q043"/>
<evidence type="ECO:0000313" key="1">
    <source>
        <dbReference type="EMBL" id="MBK7675266.1"/>
    </source>
</evidence>
<gene>
    <name evidence="1" type="primary">eboE</name>
    <name evidence="1" type="ORF">IPJ27_11195</name>
</gene>
<organism evidence="1 2">
    <name type="scientific">Candidatus Accumulibacter proximus</name>
    <dbReference type="NCBI Taxonomy" id="2954385"/>
    <lineage>
        <taxon>Bacteria</taxon>
        <taxon>Pseudomonadati</taxon>
        <taxon>Pseudomonadota</taxon>
        <taxon>Betaproteobacteria</taxon>
        <taxon>Candidatus Accumulibacter</taxon>
    </lineage>
</organism>
<dbReference type="Gene3D" id="3.20.20.150">
    <property type="entry name" value="Divalent-metal-dependent TIM barrel enzymes"/>
    <property type="match status" value="1"/>
</dbReference>
<dbReference type="EMBL" id="JADJMH010000009">
    <property type="protein sequence ID" value="MBK7675266.1"/>
    <property type="molecule type" value="Genomic_DNA"/>
</dbReference>
<proteinExistence type="predicted"/>
<dbReference type="Proteomes" id="UP000697998">
    <property type="component" value="Unassembled WGS sequence"/>
</dbReference>
<protein>
    <submittedName>
        <fullName evidence="1">Metabolite traffic protein EboE</fullName>
    </submittedName>
</protein>
<accession>A0A935Q043</accession>
<dbReference type="NCBIfam" id="NF035939">
    <property type="entry name" value="TIM_EboE"/>
    <property type="match status" value="1"/>
</dbReference>
<evidence type="ECO:0000313" key="2">
    <source>
        <dbReference type="Proteomes" id="UP000697998"/>
    </source>
</evidence>
<dbReference type="InterPro" id="IPR036237">
    <property type="entry name" value="Xyl_isomerase-like_sf"/>
</dbReference>
<dbReference type="SUPFAM" id="SSF51658">
    <property type="entry name" value="Xylose isomerase-like"/>
    <property type="match status" value="1"/>
</dbReference>
<sequence length="375" mass="41516">MSKIPGRLITYCSNIHPGDSWAETFTALQQHVPAVKAAVSPERPFPIGLRLSQRAAVELTTGEDRRFTDWLRENDCFVPTVNGFPYGSFHGQRVKEQVYLPDWRRPERAAYTIRLADLLAGWLPEGMTGSISTVPIGLKGNFSDQDLTAVRQQLVAVLSHLQALRRDRGAPIVLALEPEPGCLLETTDEVCEFFAALNLPPDLRDLIGVCYDCCHQAVEFETPAASLARLADAGIRVAKVQVSSALRLLAPTPAALKPFDEPCYLHQVVVRSRNGDLSRYLDLPEAVARHPLAAGDEWRCHFHVPIFVAAAGEHGTTRSFIEEILPLLPPALLLEVETYTWEVLPPELRSGSVPASIIRELHWLEAQLDAPHGRP</sequence>
<comment type="caution">
    <text evidence="1">The sequence shown here is derived from an EMBL/GenBank/DDBJ whole genome shotgun (WGS) entry which is preliminary data.</text>
</comment>